<dbReference type="OrthoDB" id="429961at2759"/>
<dbReference type="GO" id="GO:0005739">
    <property type="term" value="C:mitochondrion"/>
    <property type="evidence" value="ECO:0000318"/>
    <property type="project" value="GO_Central"/>
</dbReference>
<evidence type="ECO:0008006" key="8">
    <source>
        <dbReference type="Google" id="ProtNLM"/>
    </source>
</evidence>
<evidence type="ECO:0000256" key="4">
    <source>
        <dbReference type="ARBA" id="ARBA00022946"/>
    </source>
</evidence>
<dbReference type="AlphaFoldDB" id="A0A059CDB2"/>
<dbReference type="Pfam" id="PF01535">
    <property type="entry name" value="PPR"/>
    <property type="match status" value="3"/>
</dbReference>
<dbReference type="InterPro" id="IPR011990">
    <property type="entry name" value="TPR-like_helical_dom_sf"/>
</dbReference>
<proteinExistence type="inferred from homology"/>
<dbReference type="PROSITE" id="PS51375">
    <property type="entry name" value="PPR"/>
    <property type="match status" value="2"/>
</dbReference>
<dbReference type="Gene3D" id="1.25.40.10">
    <property type="entry name" value="Tetratricopeptide repeat domain"/>
    <property type="match status" value="3"/>
</dbReference>
<dbReference type="PANTHER" id="PTHR45717:SF20">
    <property type="entry name" value="OS07G0598500 PROTEIN"/>
    <property type="match status" value="1"/>
</dbReference>
<dbReference type="KEGG" id="egr:104441019"/>
<dbReference type="EMBL" id="KK198756">
    <property type="protein sequence ID" value="KCW76249.1"/>
    <property type="molecule type" value="Genomic_DNA"/>
</dbReference>
<evidence type="ECO:0000256" key="6">
    <source>
        <dbReference type="PROSITE-ProRule" id="PRU00708"/>
    </source>
</evidence>
<name>A0A059CDB2_EUCGR</name>
<dbReference type="eggNOG" id="KOG4197">
    <property type="taxonomic scope" value="Eukaryota"/>
</dbReference>
<evidence type="ECO:0000313" key="7">
    <source>
        <dbReference type="EMBL" id="KCW76249.1"/>
    </source>
</evidence>
<gene>
    <name evidence="7" type="ORF">EUGRSUZ_D00628</name>
</gene>
<dbReference type="FunFam" id="1.25.40.10:FF:000385">
    <property type="entry name" value="Pentatricopeptide repeat-containing protein mitochondrial"/>
    <property type="match status" value="1"/>
</dbReference>
<dbReference type="NCBIfam" id="TIGR00756">
    <property type="entry name" value="PPR"/>
    <property type="match status" value="2"/>
</dbReference>
<reference evidence="7" key="1">
    <citation type="submission" date="2013-07" db="EMBL/GenBank/DDBJ databases">
        <title>The genome of Eucalyptus grandis.</title>
        <authorList>
            <person name="Schmutz J."/>
            <person name="Hayes R."/>
            <person name="Myburg A."/>
            <person name="Tuskan G."/>
            <person name="Grattapaglia D."/>
            <person name="Rokhsar D.S."/>
        </authorList>
    </citation>
    <scope>NUCLEOTIDE SEQUENCE</scope>
    <source>
        <tissue evidence="7">Leaf extractions</tissue>
    </source>
</reference>
<protein>
    <recommendedName>
        <fullName evidence="8">Pentacotripeptide-repeat region of PRORP domain-containing protein</fullName>
    </recommendedName>
</protein>
<keyword evidence="4" id="KW-0809">Transit peptide</keyword>
<dbReference type="Pfam" id="PF13041">
    <property type="entry name" value="PPR_2"/>
    <property type="match status" value="1"/>
</dbReference>
<organism evidence="7">
    <name type="scientific">Eucalyptus grandis</name>
    <name type="common">Flooded gum</name>
    <dbReference type="NCBI Taxonomy" id="71139"/>
    <lineage>
        <taxon>Eukaryota</taxon>
        <taxon>Viridiplantae</taxon>
        <taxon>Streptophyta</taxon>
        <taxon>Embryophyta</taxon>
        <taxon>Tracheophyta</taxon>
        <taxon>Spermatophyta</taxon>
        <taxon>Magnoliopsida</taxon>
        <taxon>eudicotyledons</taxon>
        <taxon>Gunneridae</taxon>
        <taxon>Pentapetalae</taxon>
        <taxon>rosids</taxon>
        <taxon>malvids</taxon>
        <taxon>Myrtales</taxon>
        <taxon>Myrtaceae</taxon>
        <taxon>Myrtoideae</taxon>
        <taxon>Eucalypteae</taxon>
        <taxon>Eucalyptus</taxon>
    </lineage>
</organism>
<comment type="subcellular location">
    <subcellularLocation>
        <location evidence="1">Mitochondrion</location>
    </subcellularLocation>
</comment>
<evidence type="ECO:0000256" key="5">
    <source>
        <dbReference type="ARBA" id="ARBA00023128"/>
    </source>
</evidence>
<comment type="similarity">
    <text evidence="2">Belongs to the PPR family. P subfamily.</text>
</comment>
<sequence length="474" mass="53719">MNGWSSLIRAQICSRLPGAAATGWRCSRGYYKSRTRKPTLYSEVSPLGDPGRSVAPALDGWLRSGNTVRFAELQRIIRDFRRRKRFSHALEVSEWTQKNGVFVFSPVEHAVQLDLIGRVHGLVSAEKYFENLMDHDKTYKTYGALLSCYVRRHQVEKSLSHLQKMREKGFDLTALTYNNMMCLFTKIGQHDKVPDVLTEMKENKVLPDNFSYRICMNSYGERSDIKGMEELLREMETQPHIAVDWNTYAVAANFYIKAGLAKKALDALRRSEERLTGKDGTGYNQLISLHTSLGNKTEILRLWDLEKNACKRCINKDYINILKSLVKLGELEEAEKVLTEWESSGNCYDFGIPDTVIAAYSEKGLHEKAEMLLENLKEKGKETTPDGWARVAAGYWHNGDVEKAVKSMKVALSLPVTKKKWKPDPKLVAAILNWLGDNGSVADVEAFTGFLSIVPVNREIHDALLKAGSRESKM</sequence>
<dbReference type="InParanoid" id="A0A059CDB2"/>
<dbReference type="PANTHER" id="PTHR45717">
    <property type="entry name" value="OS12G0527900 PROTEIN"/>
    <property type="match status" value="1"/>
</dbReference>
<dbReference type="FunCoup" id="A0A059CDB2">
    <property type="interactions" value="779"/>
</dbReference>
<feature type="repeat" description="PPR" evidence="6">
    <location>
        <begin position="138"/>
        <end position="172"/>
    </location>
</feature>
<keyword evidence="3" id="KW-0677">Repeat</keyword>
<dbReference type="GO" id="GO:0003729">
    <property type="term" value="F:mRNA binding"/>
    <property type="evidence" value="ECO:0007669"/>
    <property type="project" value="UniProtKB-ARBA"/>
</dbReference>
<evidence type="ECO:0000256" key="3">
    <source>
        <dbReference type="ARBA" id="ARBA00022737"/>
    </source>
</evidence>
<dbReference type="Gramene" id="KCW76249">
    <property type="protein sequence ID" value="KCW76249"/>
    <property type="gene ID" value="EUGRSUZ_D00628"/>
</dbReference>
<accession>A0A059CDB2</accession>
<keyword evidence="5" id="KW-0496">Mitochondrion</keyword>
<dbReference type="OMA" id="SKWMNET"/>
<feature type="repeat" description="PPR" evidence="6">
    <location>
        <begin position="173"/>
        <end position="207"/>
    </location>
</feature>
<evidence type="ECO:0000256" key="1">
    <source>
        <dbReference type="ARBA" id="ARBA00004173"/>
    </source>
</evidence>
<dbReference type="SUPFAM" id="SSF48452">
    <property type="entry name" value="TPR-like"/>
    <property type="match status" value="1"/>
</dbReference>
<evidence type="ECO:0000256" key="2">
    <source>
        <dbReference type="ARBA" id="ARBA00007626"/>
    </source>
</evidence>
<dbReference type="InterPro" id="IPR002885">
    <property type="entry name" value="PPR_rpt"/>
</dbReference>